<dbReference type="InterPro" id="IPR019431">
    <property type="entry name" value="DUF2417"/>
</dbReference>
<evidence type="ECO:0000313" key="3">
    <source>
        <dbReference type="EMBL" id="KAK8873119.1"/>
    </source>
</evidence>
<dbReference type="SUPFAM" id="SSF53474">
    <property type="entry name" value="alpha/beta-Hydrolases"/>
    <property type="match status" value="1"/>
</dbReference>
<dbReference type="InterPro" id="IPR029058">
    <property type="entry name" value="AB_hydrolase_fold"/>
</dbReference>
<feature type="transmembrane region" description="Helical" evidence="2">
    <location>
        <begin position="75"/>
        <end position="93"/>
    </location>
</feature>
<proteinExistence type="predicted"/>
<feature type="transmembrane region" description="Helical" evidence="2">
    <location>
        <begin position="113"/>
        <end position="134"/>
    </location>
</feature>
<keyword evidence="2" id="KW-0472">Membrane</keyword>
<feature type="transmembrane region" description="Helical" evidence="2">
    <location>
        <begin position="172"/>
        <end position="192"/>
    </location>
</feature>
<organism evidence="3 4">
    <name type="scientific">Apiospora arundinis</name>
    <dbReference type="NCBI Taxonomy" id="335852"/>
    <lineage>
        <taxon>Eukaryota</taxon>
        <taxon>Fungi</taxon>
        <taxon>Dikarya</taxon>
        <taxon>Ascomycota</taxon>
        <taxon>Pezizomycotina</taxon>
        <taxon>Sordariomycetes</taxon>
        <taxon>Xylariomycetidae</taxon>
        <taxon>Amphisphaeriales</taxon>
        <taxon>Apiosporaceae</taxon>
        <taxon>Apiospora</taxon>
    </lineage>
</organism>
<feature type="transmembrane region" description="Helical" evidence="2">
    <location>
        <begin position="213"/>
        <end position="235"/>
    </location>
</feature>
<keyword evidence="2" id="KW-1133">Transmembrane helix</keyword>
<reference evidence="3 4" key="1">
    <citation type="journal article" date="2024" name="IMA Fungus">
        <title>Apiospora arundinis, a panoply of carbohydrate-active enzymes and secondary metabolites.</title>
        <authorList>
            <person name="Sorensen T."/>
            <person name="Petersen C."/>
            <person name="Muurmann A.T."/>
            <person name="Christiansen J.V."/>
            <person name="Brundto M.L."/>
            <person name="Overgaard C.K."/>
            <person name="Boysen A.T."/>
            <person name="Wollenberg R.D."/>
            <person name="Larsen T.O."/>
            <person name="Sorensen J.L."/>
            <person name="Nielsen K.L."/>
            <person name="Sondergaard T.E."/>
        </authorList>
    </citation>
    <scope>NUCLEOTIDE SEQUENCE [LARGE SCALE GENOMIC DNA]</scope>
    <source>
        <strain evidence="3 4">AAU 773</strain>
    </source>
</reference>
<accession>A0ABR2J616</accession>
<feature type="region of interest" description="Disordered" evidence="1">
    <location>
        <begin position="1"/>
        <end position="45"/>
    </location>
</feature>
<evidence type="ECO:0000313" key="4">
    <source>
        <dbReference type="Proteomes" id="UP001390339"/>
    </source>
</evidence>
<keyword evidence="2" id="KW-0812">Transmembrane</keyword>
<dbReference type="Gene3D" id="3.40.50.1820">
    <property type="entry name" value="alpha/beta hydrolase"/>
    <property type="match status" value="1"/>
</dbReference>
<gene>
    <name evidence="3" type="ORF">PGQ11_003633</name>
</gene>
<comment type="caution">
    <text evidence="3">The sequence shown here is derived from an EMBL/GenBank/DDBJ whole genome shotgun (WGS) entry which is preliminary data.</text>
</comment>
<keyword evidence="4" id="KW-1185">Reference proteome</keyword>
<dbReference type="Proteomes" id="UP001390339">
    <property type="component" value="Unassembled WGS sequence"/>
</dbReference>
<feature type="transmembrane region" description="Helical" evidence="2">
    <location>
        <begin position="141"/>
        <end position="160"/>
    </location>
</feature>
<dbReference type="Pfam" id="PF10329">
    <property type="entry name" value="DUF2417"/>
    <property type="match status" value="1"/>
</dbReference>
<protein>
    <submittedName>
        <fullName evidence="3">Mitochondrial integral membrane protein</fullName>
    </submittedName>
</protein>
<sequence length="535" mass="59762">MSTLWGSSRKDDGENNNTNNNDAEDGDSSVRRESRDNDRVANEHTRLLPNRVESTTYLSPDDPAVSPYNLWSVRIVRWITIILTLVTFAWWILQLVGEFVTPPGFHTRGSGFFAFSYASVALANLLFSLVFFAIPSKSVRILSVVMSGFLLIQTVLLLSVEKTRHEEGWVGMVSVLWAFLIAVWVLATDRLVLWGKHEEEERLTGRAETRRTLAEWSAVIVSTLAMIILTVVLFLTTCTLILRALDAGLAPPGKQYWVDGDKYQLHVYCHGNQTDPKGTKLPTVLLEAGEGTVEDGLWQFADNAVKNGSISRYCFVDRPGFGWSDTAPSPLSAGMAVEAVSEALARAGEEGPWVLMSAGIGSIYSRIFSSRNGEQIKGLLMIDPLHEDLLYRVGAPGRGFFLWLRGILSPLGLDRIPGALFKGRNKEDRVWGQSAYQTGKFVYAKLQENLVADTLSKRDVASSTTIQNKDTPLTVVSSGKQMRRDDAWEEGQRDLTGLTHNLKHWDIVKRAPHEVWTTLEGREVMEKRLKQMVYA</sequence>
<evidence type="ECO:0000256" key="1">
    <source>
        <dbReference type="SAM" id="MobiDB-lite"/>
    </source>
</evidence>
<feature type="compositionally biased region" description="Basic and acidic residues" evidence="1">
    <location>
        <begin position="28"/>
        <end position="45"/>
    </location>
</feature>
<dbReference type="EMBL" id="JAPCWZ010000003">
    <property type="protein sequence ID" value="KAK8873119.1"/>
    <property type="molecule type" value="Genomic_DNA"/>
</dbReference>
<name>A0ABR2J616_9PEZI</name>
<evidence type="ECO:0000256" key="2">
    <source>
        <dbReference type="SAM" id="Phobius"/>
    </source>
</evidence>